<accession>A0A518HMT9</accession>
<dbReference type="OrthoDB" id="4404538at2"/>
<dbReference type="KEGG" id="snep:Enr13x_20070"/>
<reference evidence="1 2" key="1">
    <citation type="submission" date="2019-03" db="EMBL/GenBank/DDBJ databases">
        <title>Deep-cultivation of Planctomycetes and their phenomic and genomic characterization uncovers novel biology.</title>
        <authorList>
            <person name="Wiegand S."/>
            <person name="Jogler M."/>
            <person name="Boedeker C."/>
            <person name="Pinto D."/>
            <person name="Vollmers J."/>
            <person name="Rivas-Marin E."/>
            <person name="Kohn T."/>
            <person name="Peeters S.H."/>
            <person name="Heuer A."/>
            <person name="Rast P."/>
            <person name="Oberbeckmann S."/>
            <person name="Bunk B."/>
            <person name="Jeske O."/>
            <person name="Meyerdierks A."/>
            <person name="Storesund J.E."/>
            <person name="Kallscheuer N."/>
            <person name="Luecker S."/>
            <person name="Lage O.M."/>
            <person name="Pohl T."/>
            <person name="Merkel B.J."/>
            <person name="Hornburger P."/>
            <person name="Mueller R.-W."/>
            <person name="Bruemmer F."/>
            <person name="Labrenz M."/>
            <person name="Spormann A.M."/>
            <person name="Op den Camp H."/>
            <person name="Overmann J."/>
            <person name="Amann R."/>
            <person name="Jetten M.S.M."/>
            <person name="Mascher T."/>
            <person name="Medema M.H."/>
            <person name="Devos D.P."/>
            <person name="Kaster A.-K."/>
            <person name="Ovreas L."/>
            <person name="Rohde M."/>
            <person name="Galperin M.Y."/>
            <person name="Jogler C."/>
        </authorList>
    </citation>
    <scope>NUCLEOTIDE SEQUENCE [LARGE SCALE GENOMIC DNA]</scope>
    <source>
        <strain evidence="1 2">Enr13</strain>
    </source>
</reference>
<evidence type="ECO:0000313" key="2">
    <source>
        <dbReference type="Proteomes" id="UP000319004"/>
    </source>
</evidence>
<dbReference type="AlphaFoldDB" id="A0A518HMT9"/>
<organism evidence="1 2">
    <name type="scientific">Stieleria neptunia</name>
    <dbReference type="NCBI Taxonomy" id="2527979"/>
    <lineage>
        <taxon>Bacteria</taxon>
        <taxon>Pseudomonadati</taxon>
        <taxon>Planctomycetota</taxon>
        <taxon>Planctomycetia</taxon>
        <taxon>Pirellulales</taxon>
        <taxon>Pirellulaceae</taxon>
        <taxon>Stieleria</taxon>
    </lineage>
</organism>
<evidence type="ECO:0000313" key="1">
    <source>
        <dbReference type="EMBL" id="QDV42164.1"/>
    </source>
</evidence>
<proteinExistence type="predicted"/>
<dbReference type="Proteomes" id="UP000319004">
    <property type="component" value="Chromosome"/>
</dbReference>
<dbReference type="EMBL" id="CP037423">
    <property type="protein sequence ID" value="QDV42164.1"/>
    <property type="molecule type" value="Genomic_DNA"/>
</dbReference>
<dbReference type="Pfam" id="PF09965">
    <property type="entry name" value="DUF2199"/>
    <property type="match status" value="1"/>
</dbReference>
<protein>
    <submittedName>
        <fullName evidence="1">Uncharacterized protein</fullName>
    </submittedName>
</protein>
<gene>
    <name evidence="1" type="ORF">Enr13x_20070</name>
</gene>
<name>A0A518HMT9_9BACT</name>
<sequence>MFSMAIYRSTLHLKTHVYLRDDGIRPQIELDETDHLLAKEQHGGISIERALELVHLVENARPTDDSL</sequence>
<keyword evidence="2" id="KW-1185">Reference proteome</keyword>
<dbReference type="InterPro" id="IPR018697">
    <property type="entry name" value="DUF2199"/>
</dbReference>